<evidence type="ECO:0000313" key="3">
    <source>
        <dbReference type="Proteomes" id="UP000789572"/>
    </source>
</evidence>
<dbReference type="InterPro" id="IPR029052">
    <property type="entry name" value="Metallo-depent_PP-like"/>
</dbReference>
<dbReference type="SUPFAM" id="SSF56300">
    <property type="entry name" value="Metallo-dependent phosphatases"/>
    <property type="match status" value="1"/>
</dbReference>
<gene>
    <name evidence="2" type="ORF">POCULU_LOCUS4348</name>
</gene>
<feature type="transmembrane region" description="Helical" evidence="1">
    <location>
        <begin position="12"/>
        <end position="34"/>
    </location>
</feature>
<keyword evidence="1" id="KW-0812">Transmembrane</keyword>
<comment type="caution">
    <text evidence="2">The sequence shown here is derived from an EMBL/GenBank/DDBJ whole genome shotgun (WGS) entry which is preliminary data.</text>
</comment>
<proteinExistence type="predicted"/>
<organism evidence="2 3">
    <name type="scientific">Paraglomus occultum</name>
    <dbReference type="NCBI Taxonomy" id="144539"/>
    <lineage>
        <taxon>Eukaryota</taxon>
        <taxon>Fungi</taxon>
        <taxon>Fungi incertae sedis</taxon>
        <taxon>Mucoromycota</taxon>
        <taxon>Glomeromycotina</taxon>
        <taxon>Glomeromycetes</taxon>
        <taxon>Paraglomerales</taxon>
        <taxon>Paraglomeraceae</taxon>
        <taxon>Paraglomus</taxon>
    </lineage>
</organism>
<accession>A0A9N9ALG3</accession>
<keyword evidence="3" id="KW-1185">Reference proteome</keyword>
<keyword evidence="1" id="KW-1133">Transmembrane helix</keyword>
<reference evidence="2" key="1">
    <citation type="submission" date="2021-06" db="EMBL/GenBank/DDBJ databases">
        <authorList>
            <person name="Kallberg Y."/>
            <person name="Tangrot J."/>
            <person name="Rosling A."/>
        </authorList>
    </citation>
    <scope>NUCLEOTIDE SEQUENCE</scope>
    <source>
        <strain evidence="2">IA702</strain>
    </source>
</reference>
<dbReference type="OrthoDB" id="45007at2759"/>
<name>A0A9N9ALG3_9GLOM</name>
<evidence type="ECO:0000256" key="1">
    <source>
        <dbReference type="SAM" id="Phobius"/>
    </source>
</evidence>
<keyword evidence="1" id="KW-0472">Membrane</keyword>
<dbReference type="EMBL" id="CAJVPJ010000557">
    <property type="protein sequence ID" value="CAG8537080.1"/>
    <property type="molecule type" value="Genomic_DNA"/>
</dbReference>
<dbReference type="Proteomes" id="UP000789572">
    <property type="component" value="Unassembled WGS sequence"/>
</dbReference>
<dbReference type="AlphaFoldDB" id="A0A9N9ALG3"/>
<sequence>MPEQCGSNPALSVTLASIVVPFFQIVGMTIRFYILLQVNGDIYAVWQWACEDLPTKDSDVAKHCPSIQKVHDSQVYPQAIGQKKDKHKLSYPINIFAFSDNQFGLRVFNELVESAAARHKQPHYILHAGDAVQEDKNLQQWRTDFYDPLTASYLGQQAP</sequence>
<evidence type="ECO:0000313" key="2">
    <source>
        <dbReference type="EMBL" id="CAG8537080.1"/>
    </source>
</evidence>
<protein>
    <submittedName>
        <fullName evidence="2">2310_t:CDS:1</fullName>
    </submittedName>
</protein>